<accession>A0A1G4WA70</accession>
<dbReference type="GO" id="GO:0004175">
    <property type="term" value="F:endopeptidase activity"/>
    <property type="evidence" value="ECO:0007669"/>
    <property type="project" value="TreeGrafter"/>
</dbReference>
<dbReference type="SUPFAM" id="SSF53163">
    <property type="entry name" value="HybD-like"/>
    <property type="match status" value="1"/>
</dbReference>
<dbReference type="STRING" id="1502745.SAMN02799620_02657"/>
<keyword evidence="2" id="KW-0645">Protease</keyword>
<feature type="region of interest" description="Disordered" evidence="1">
    <location>
        <begin position="180"/>
        <end position="208"/>
    </location>
</feature>
<evidence type="ECO:0000313" key="3">
    <source>
        <dbReference type="Proteomes" id="UP000199707"/>
    </source>
</evidence>
<dbReference type="PANTHER" id="PTHR30302:SF5">
    <property type="entry name" value="SLR1876 PROTEIN"/>
    <property type="match status" value="1"/>
</dbReference>
<dbReference type="InterPro" id="IPR000671">
    <property type="entry name" value="Peptidase_A31"/>
</dbReference>
<dbReference type="RefSeq" id="WP_090357535.1">
    <property type="nucleotide sequence ID" value="NZ_FMUB01000005.1"/>
</dbReference>
<protein>
    <submittedName>
        <fullName evidence="2">Hydrogenase maturation protease</fullName>
    </submittedName>
</protein>
<gene>
    <name evidence="2" type="ORF">SAMN02799620_02657</name>
</gene>
<evidence type="ECO:0000313" key="2">
    <source>
        <dbReference type="EMBL" id="SCX19297.1"/>
    </source>
</evidence>
<sequence>MNVNAEPPCLSRDIFTNSTSLIYGIGNVGRQDDGLGWAFVDRLEQCIPGLPAHLRRTYQLGFEDADLISRYARVLFIDATKDPAVESFTLSRPEPRLDLSFTSHAISVRAILATTLQCFGQIPDAYLLAIRGYEWELQEGLTGPAESNLEESLDPILRLASCSEIQHIAAFDPSRLGASLGDLGREGDPSSLIRPCASPSNPSSSFTK</sequence>
<dbReference type="Gene3D" id="3.40.50.1450">
    <property type="entry name" value="HybD-like"/>
    <property type="match status" value="1"/>
</dbReference>
<dbReference type="EMBL" id="FMUB01000005">
    <property type="protein sequence ID" value="SCX19297.1"/>
    <property type="molecule type" value="Genomic_DNA"/>
</dbReference>
<dbReference type="GO" id="GO:0016485">
    <property type="term" value="P:protein processing"/>
    <property type="evidence" value="ECO:0007669"/>
    <property type="project" value="TreeGrafter"/>
</dbReference>
<dbReference type="CDD" id="cd06066">
    <property type="entry name" value="H2MP_NAD-link-bidir"/>
    <property type="match status" value="1"/>
</dbReference>
<feature type="compositionally biased region" description="Polar residues" evidence="1">
    <location>
        <begin position="198"/>
        <end position="208"/>
    </location>
</feature>
<evidence type="ECO:0000256" key="1">
    <source>
        <dbReference type="SAM" id="MobiDB-lite"/>
    </source>
</evidence>
<dbReference type="GO" id="GO:0008047">
    <property type="term" value="F:enzyme activator activity"/>
    <property type="evidence" value="ECO:0007669"/>
    <property type="project" value="InterPro"/>
</dbReference>
<dbReference type="AlphaFoldDB" id="A0A1G4WA70"/>
<name>A0A1G4WA70_9MYCO</name>
<dbReference type="NCBIfam" id="TIGR00072">
    <property type="entry name" value="hydrog_prot"/>
    <property type="match status" value="1"/>
</dbReference>
<keyword evidence="2" id="KW-0378">Hydrolase</keyword>
<dbReference type="InterPro" id="IPR023430">
    <property type="entry name" value="Pept_HybD-like_dom_sf"/>
</dbReference>
<proteinExistence type="predicted"/>
<reference evidence="3" key="1">
    <citation type="submission" date="2016-10" db="EMBL/GenBank/DDBJ databases">
        <authorList>
            <person name="Varghese N."/>
            <person name="Submissions S."/>
        </authorList>
    </citation>
    <scope>NUCLEOTIDE SEQUENCE [LARGE SCALE GENOMIC DNA]</scope>
    <source>
        <strain evidence="3">UNC267MFSha1.1M11</strain>
    </source>
</reference>
<dbReference type="Proteomes" id="UP000199707">
    <property type="component" value="Unassembled WGS sequence"/>
</dbReference>
<dbReference type="PANTHER" id="PTHR30302">
    <property type="entry name" value="HYDROGENASE 1 MATURATION PROTEASE"/>
    <property type="match status" value="1"/>
</dbReference>
<organism evidence="2 3">
    <name type="scientific">Mycolicibacterium fluoranthenivorans</name>
    <dbReference type="NCBI Taxonomy" id="258505"/>
    <lineage>
        <taxon>Bacteria</taxon>
        <taxon>Bacillati</taxon>
        <taxon>Actinomycetota</taxon>
        <taxon>Actinomycetes</taxon>
        <taxon>Mycobacteriales</taxon>
        <taxon>Mycobacteriaceae</taxon>
        <taxon>Mycolicibacterium</taxon>
    </lineage>
</organism>